<protein>
    <submittedName>
        <fullName evidence="1">Uncharacterized protein</fullName>
    </submittedName>
</protein>
<sequence>MLAVMSASEKLAAAQALFVETLLAALPQKAACTVSGAGGGFEAEVSYSAELDLWYAMQAQGKKCWNGFGIGQPVAGKKVLIAAEINFPTEGLNRAVSGVFAEDSNGGVWVLHRGKIRGGKALFFQYYQGETLTADDGGKPDTFALIGSLNDTAFPAKLAAFVHQILAIKAAAKHAAI</sequence>
<reference evidence="1" key="1">
    <citation type="submission" date="2009-04" db="EMBL/GenBank/DDBJ databases">
        <authorList>
            <person name="Weinstock G."/>
            <person name="Sodergren E."/>
            <person name="Clifton S."/>
            <person name="Fulton L."/>
            <person name="Fulton B."/>
            <person name="Courtney L."/>
            <person name="Fronick C."/>
            <person name="Harrison M."/>
            <person name="Strong C."/>
            <person name="Farmer C."/>
            <person name="Delahaunty K."/>
            <person name="Markovic C."/>
            <person name="Hall O."/>
            <person name="Minx P."/>
            <person name="Tomlinson C."/>
            <person name="Mitreva M."/>
            <person name="Nelson J."/>
            <person name="Hou S."/>
            <person name="Wollam A."/>
            <person name="Pepin K.H."/>
            <person name="Johnson M."/>
            <person name="Bhonagiri V."/>
            <person name="Nash W.E."/>
            <person name="Warren W."/>
            <person name="Chinwalla A."/>
            <person name="Mardis E.R."/>
            <person name="Wilson R.K."/>
        </authorList>
    </citation>
    <scope>NUCLEOTIDE SEQUENCE [LARGE SCALE GENOMIC DNA]</scope>
    <source>
        <strain evidence="1">ATCC 51147</strain>
    </source>
</reference>
<dbReference type="RefSeq" id="WP_003793068.1">
    <property type="nucleotide sequence ID" value="NZ_GG665871.1"/>
</dbReference>
<name>C4GEC5_9NEIS</name>
<dbReference type="AlphaFoldDB" id="C4GEC5"/>
<accession>C4GEC5</accession>
<evidence type="ECO:0000313" key="1">
    <source>
        <dbReference type="EMBL" id="EEP69535.1"/>
    </source>
</evidence>
<keyword evidence="2" id="KW-1185">Reference proteome</keyword>
<dbReference type="OrthoDB" id="8606638at2"/>
<proteinExistence type="predicted"/>
<dbReference type="GeneID" id="84907884"/>
<evidence type="ECO:0000313" key="2">
    <source>
        <dbReference type="Proteomes" id="UP000003009"/>
    </source>
</evidence>
<dbReference type="STRING" id="629741.GCWU000324_00007"/>
<dbReference type="HOGENOM" id="CLU_1545704_0_0_4"/>
<dbReference type="EMBL" id="ACJW02000001">
    <property type="protein sequence ID" value="EEP69535.1"/>
    <property type="molecule type" value="Genomic_DNA"/>
</dbReference>
<gene>
    <name evidence="1" type="ORF">GCWU000324_00007</name>
</gene>
<organism evidence="1 2">
    <name type="scientific">Kingella oralis ATCC 51147</name>
    <dbReference type="NCBI Taxonomy" id="629741"/>
    <lineage>
        <taxon>Bacteria</taxon>
        <taxon>Pseudomonadati</taxon>
        <taxon>Pseudomonadota</taxon>
        <taxon>Betaproteobacteria</taxon>
        <taxon>Neisseriales</taxon>
        <taxon>Neisseriaceae</taxon>
        <taxon>Kingella</taxon>
    </lineage>
</organism>
<dbReference type="Proteomes" id="UP000003009">
    <property type="component" value="Unassembled WGS sequence"/>
</dbReference>
<comment type="caution">
    <text evidence="1">The sequence shown here is derived from an EMBL/GenBank/DDBJ whole genome shotgun (WGS) entry which is preliminary data.</text>
</comment>